<evidence type="ECO:0000313" key="3">
    <source>
        <dbReference type="WBParaSite" id="PDA_v2.g27023.t1"/>
    </source>
</evidence>
<dbReference type="SUPFAM" id="SSF50729">
    <property type="entry name" value="PH domain-like"/>
    <property type="match status" value="1"/>
</dbReference>
<dbReference type="InterPro" id="IPR001849">
    <property type="entry name" value="PH_domain"/>
</dbReference>
<dbReference type="AlphaFoldDB" id="A0A914Q6E0"/>
<organism evidence="2 3">
    <name type="scientific">Panagrolaimus davidi</name>
    <dbReference type="NCBI Taxonomy" id="227884"/>
    <lineage>
        <taxon>Eukaryota</taxon>
        <taxon>Metazoa</taxon>
        <taxon>Ecdysozoa</taxon>
        <taxon>Nematoda</taxon>
        <taxon>Chromadorea</taxon>
        <taxon>Rhabditida</taxon>
        <taxon>Tylenchina</taxon>
        <taxon>Panagrolaimomorpha</taxon>
        <taxon>Panagrolaimoidea</taxon>
        <taxon>Panagrolaimidae</taxon>
        <taxon>Panagrolaimus</taxon>
    </lineage>
</organism>
<protein>
    <submittedName>
        <fullName evidence="3">PH domain-containing protein</fullName>
    </submittedName>
</protein>
<dbReference type="InterPro" id="IPR011993">
    <property type="entry name" value="PH-like_dom_sf"/>
</dbReference>
<keyword evidence="2" id="KW-1185">Reference proteome</keyword>
<feature type="domain" description="PH" evidence="1">
    <location>
        <begin position="1"/>
        <end position="90"/>
    </location>
</feature>
<dbReference type="PROSITE" id="PS50003">
    <property type="entry name" value="PH_DOMAIN"/>
    <property type="match status" value="1"/>
</dbReference>
<accession>A0A914Q6E0</accession>
<evidence type="ECO:0000259" key="1">
    <source>
        <dbReference type="PROSITE" id="PS50003"/>
    </source>
</evidence>
<dbReference type="WBParaSite" id="PDA_v2.g27023.t1">
    <property type="protein sequence ID" value="PDA_v2.g27023.t1"/>
    <property type="gene ID" value="PDA_v2.g27023"/>
</dbReference>
<sequence length="96" mass="10845">MKDGILNCFEIPDEQNQLEGPKFTIDLSTICNAQIEPGNPLSAEHQFIFSFEVVVFPRGSDESSQKNYVVGVKTEEELFKWINTINAALQIIRGKQ</sequence>
<proteinExistence type="predicted"/>
<name>A0A914Q6E0_9BILA</name>
<reference evidence="3" key="1">
    <citation type="submission" date="2022-11" db="UniProtKB">
        <authorList>
            <consortium name="WormBaseParasite"/>
        </authorList>
    </citation>
    <scope>IDENTIFICATION</scope>
</reference>
<dbReference type="Gene3D" id="2.30.29.30">
    <property type="entry name" value="Pleckstrin-homology domain (PH domain)/Phosphotyrosine-binding domain (PTB)"/>
    <property type="match status" value="1"/>
</dbReference>
<evidence type="ECO:0000313" key="2">
    <source>
        <dbReference type="Proteomes" id="UP000887578"/>
    </source>
</evidence>
<dbReference type="Proteomes" id="UP000887578">
    <property type="component" value="Unplaced"/>
</dbReference>